<keyword evidence="11 23" id="KW-0547">Nucleotide-binding</keyword>
<dbReference type="PRINTS" id="PR00943">
    <property type="entry name" value="CUATPASE"/>
</dbReference>
<dbReference type="SFLD" id="SFLDS00003">
    <property type="entry name" value="Haloacid_Dehalogenase"/>
    <property type="match status" value="1"/>
</dbReference>
<dbReference type="InterPro" id="IPR018303">
    <property type="entry name" value="ATPase_P-typ_P_site"/>
</dbReference>
<reference evidence="25 26" key="1">
    <citation type="submission" date="2016-11" db="EMBL/GenBank/DDBJ databases">
        <authorList>
            <person name="Jaros S."/>
            <person name="Januszkiewicz K."/>
            <person name="Wedrychowicz H."/>
        </authorList>
    </citation>
    <scope>NUCLEOTIDE SEQUENCE [LARGE SCALE GENOMIC DNA]</scope>
    <source>
        <strain evidence="25 26">DSM 10068</strain>
    </source>
</reference>
<dbReference type="FunFam" id="3.30.70.100:FF:000005">
    <property type="entry name" value="Copper-exporting P-type ATPase A"/>
    <property type="match status" value="2"/>
</dbReference>
<dbReference type="InterPro" id="IPR023298">
    <property type="entry name" value="ATPase_P-typ_TM_dom_sf"/>
</dbReference>
<dbReference type="InterPro" id="IPR023299">
    <property type="entry name" value="ATPase_P-typ_cyto_dom_N"/>
</dbReference>
<evidence type="ECO:0000313" key="25">
    <source>
        <dbReference type="EMBL" id="SHI18203.1"/>
    </source>
</evidence>
<feature type="transmembrane region" description="Helical" evidence="23">
    <location>
        <begin position="765"/>
        <end position="787"/>
    </location>
</feature>
<dbReference type="Pfam" id="PF00702">
    <property type="entry name" value="Hydrolase"/>
    <property type="match status" value="1"/>
</dbReference>
<dbReference type="InterPro" id="IPR036163">
    <property type="entry name" value="HMA_dom_sf"/>
</dbReference>
<evidence type="ECO:0000256" key="23">
    <source>
        <dbReference type="RuleBase" id="RU362081"/>
    </source>
</evidence>
<dbReference type="InterPro" id="IPR006121">
    <property type="entry name" value="HMA_dom"/>
</dbReference>
<evidence type="ECO:0000256" key="20">
    <source>
        <dbReference type="ARBA" id="ARBA00029719"/>
    </source>
</evidence>
<dbReference type="SUPFAM" id="SSF55008">
    <property type="entry name" value="HMA, heavy metal-associated domain"/>
    <property type="match status" value="2"/>
</dbReference>
<name>A0A1M5Z2S5_9FIRM</name>
<keyword evidence="7" id="KW-0597">Phosphoprotein</keyword>
<evidence type="ECO:0000256" key="22">
    <source>
        <dbReference type="ARBA" id="ARBA00049289"/>
    </source>
</evidence>
<feature type="transmembrane region" description="Helical" evidence="23">
    <location>
        <begin position="451"/>
        <end position="472"/>
    </location>
</feature>
<dbReference type="OrthoDB" id="9813266at2"/>
<dbReference type="GO" id="GO:0140581">
    <property type="term" value="F:P-type monovalent copper transporter activity"/>
    <property type="evidence" value="ECO:0007669"/>
    <property type="project" value="UniProtKB-EC"/>
</dbReference>
<dbReference type="AlphaFoldDB" id="A0A1M5Z2S5"/>
<keyword evidence="6 23" id="KW-1003">Cell membrane</keyword>
<evidence type="ECO:0000256" key="18">
    <source>
        <dbReference type="ARBA" id="ARBA00023065"/>
    </source>
</evidence>
<dbReference type="NCBIfam" id="TIGR00003">
    <property type="entry name" value="copper ion binding protein"/>
    <property type="match status" value="2"/>
</dbReference>
<feature type="transmembrane region" description="Helical" evidence="23">
    <location>
        <begin position="201"/>
        <end position="220"/>
    </location>
</feature>
<dbReference type="InterPro" id="IPR036412">
    <property type="entry name" value="HAD-like_sf"/>
</dbReference>
<keyword evidence="26" id="KW-1185">Reference proteome</keyword>
<dbReference type="GO" id="GO:0005524">
    <property type="term" value="F:ATP binding"/>
    <property type="evidence" value="ECO:0007669"/>
    <property type="project" value="UniProtKB-UniRule"/>
</dbReference>
<keyword evidence="14" id="KW-0460">Magnesium</keyword>
<dbReference type="FunFam" id="3.40.50.1000:FF:000144">
    <property type="entry name" value="copper-transporting ATPase 1 isoform X2"/>
    <property type="match status" value="1"/>
</dbReference>
<dbReference type="InterPro" id="IPR008250">
    <property type="entry name" value="ATPase_P-typ_transduc_dom_A_sf"/>
</dbReference>
<gene>
    <name evidence="25" type="ORF">SAMN02745823_03115</name>
</gene>
<dbReference type="NCBIfam" id="TIGR01525">
    <property type="entry name" value="ATPase-IB_hvy"/>
    <property type="match status" value="1"/>
</dbReference>
<dbReference type="InterPro" id="IPR044492">
    <property type="entry name" value="P_typ_ATPase_HD_dom"/>
</dbReference>
<dbReference type="Gene3D" id="2.70.150.10">
    <property type="entry name" value="Calcium-transporting ATPase, cytoplasmic transduction domain A"/>
    <property type="match status" value="1"/>
</dbReference>
<dbReference type="Gene3D" id="3.40.1110.10">
    <property type="entry name" value="Calcium-transporting ATPase, cytoplasmic domain N"/>
    <property type="match status" value="1"/>
</dbReference>
<keyword evidence="8 23" id="KW-0812">Transmembrane</keyword>
<comment type="catalytic activity">
    <reaction evidence="22">
        <text>Cu(+)(in) + ATP + H2O = Cu(+)(out) + ADP + phosphate + H(+)</text>
        <dbReference type="Rhea" id="RHEA:25792"/>
        <dbReference type="ChEBI" id="CHEBI:15377"/>
        <dbReference type="ChEBI" id="CHEBI:15378"/>
        <dbReference type="ChEBI" id="CHEBI:30616"/>
        <dbReference type="ChEBI" id="CHEBI:43474"/>
        <dbReference type="ChEBI" id="CHEBI:49552"/>
        <dbReference type="ChEBI" id="CHEBI:456216"/>
        <dbReference type="EC" id="7.2.2.8"/>
    </reaction>
</comment>
<dbReference type="Gene3D" id="3.40.50.1000">
    <property type="entry name" value="HAD superfamily/HAD-like"/>
    <property type="match status" value="1"/>
</dbReference>
<dbReference type="Pfam" id="PF00122">
    <property type="entry name" value="E1-E2_ATPase"/>
    <property type="match status" value="1"/>
</dbReference>
<feature type="transmembrane region" description="Helical" evidence="23">
    <location>
        <begin position="241"/>
        <end position="261"/>
    </location>
</feature>
<dbReference type="Proteomes" id="UP000183995">
    <property type="component" value="Unassembled WGS sequence"/>
</dbReference>
<dbReference type="EC" id="7.2.2.8" evidence="3"/>
<dbReference type="GO" id="GO:0043682">
    <property type="term" value="F:P-type divalent copper transporter activity"/>
    <property type="evidence" value="ECO:0007669"/>
    <property type="project" value="TreeGrafter"/>
</dbReference>
<dbReference type="InterPro" id="IPR001757">
    <property type="entry name" value="P_typ_ATPase"/>
</dbReference>
<protein>
    <recommendedName>
        <fullName evidence="4">Copper-exporting P-type ATPase</fullName>
        <ecNumber evidence="3">7.2.2.8</ecNumber>
    </recommendedName>
    <alternativeName>
        <fullName evidence="20">Copper-exporting P-type ATPase A</fullName>
    </alternativeName>
    <alternativeName>
        <fullName evidence="21">Cu(+)-exporting ATPase</fullName>
    </alternativeName>
</protein>
<dbReference type="GO" id="GO:0016887">
    <property type="term" value="F:ATP hydrolysis activity"/>
    <property type="evidence" value="ECO:0007669"/>
    <property type="project" value="InterPro"/>
</dbReference>
<keyword evidence="9 23" id="KW-0479">Metal-binding</keyword>
<dbReference type="NCBIfam" id="TIGR01494">
    <property type="entry name" value="ATPase_P-type"/>
    <property type="match status" value="1"/>
</dbReference>
<keyword evidence="17" id="KW-0186">Copper</keyword>
<feature type="transmembrane region" description="Helical" evidence="23">
    <location>
        <begin position="164"/>
        <end position="181"/>
    </location>
</feature>
<dbReference type="Gene3D" id="3.30.70.100">
    <property type="match status" value="2"/>
</dbReference>
<keyword evidence="13 23" id="KW-0067">ATP-binding</keyword>
<dbReference type="SUPFAM" id="SSF81653">
    <property type="entry name" value="Calcium ATPase, transduction domain A"/>
    <property type="match status" value="1"/>
</dbReference>
<dbReference type="EMBL" id="FQXV01000012">
    <property type="protein sequence ID" value="SHI18203.1"/>
    <property type="molecule type" value="Genomic_DNA"/>
</dbReference>
<keyword evidence="15" id="KW-1278">Translocase</keyword>
<dbReference type="GO" id="GO:0055070">
    <property type="term" value="P:copper ion homeostasis"/>
    <property type="evidence" value="ECO:0007669"/>
    <property type="project" value="TreeGrafter"/>
</dbReference>
<feature type="transmembrane region" description="Helical" evidence="23">
    <location>
        <begin position="793"/>
        <end position="812"/>
    </location>
</feature>
<accession>A0A1M5Z2S5</accession>
<evidence type="ECO:0000256" key="17">
    <source>
        <dbReference type="ARBA" id="ARBA00023008"/>
    </source>
</evidence>
<evidence type="ECO:0000256" key="8">
    <source>
        <dbReference type="ARBA" id="ARBA00022692"/>
    </source>
</evidence>
<dbReference type="PROSITE" id="PS00154">
    <property type="entry name" value="ATPASE_E1_E2"/>
    <property type="match status" value="1"/>
</dbReference>
<evidence type="ECO:0000259" key="24">
    <source>
        <dbReference type="PROSITE" id="PS50846"/>
    </source>
</evidence>
<evidence type="ECO:0000256" key="5">
    <source>
        <dbReference type="ARBA" id="ARBA00022448"/>
    </source>
</evidence>
<keyword evidence="18" id="KW-0406">Ion transport</keyword>
<evidence type="ECO:0000256" key="4">
    <source>
        <dbReference type="ARBA" id="ARBA00015102"/>
    </source>
</evidence>
<dbReference type="FunFam" id="2.70.150.10:FF:000002">
    <property type="entry name" value="Copper-transporting ATPase 1, putative"/>
    <property type="match status" value="1"/>
</dbReference>
<dbReference type="PANTHER" id="PTHR43520:SF8">
    <property type="entry name" value="P-TYPE CU(+) TRANSPORTER"/>
    <property type="match status" value="1"/>
</dbReference>
<dbReference type="InterPro" id="IPR006122">
    <property type="entry name" value="HMA_Cu_ion-bd"/>
</dbReference>
<organism evidence="25 26">
    <name type="scientific">Sporobacter termitidis DSM 10068</name>
    <dbReference type="NCBI Taxonomy" id="1123282"/>
    <lineage>
        <taxon>Bacteria</taxon>
        <taxon>Bacillati</taxon>
        <taxon>Bacillota</taxon>
        <taxon>Clostridia</taxon>
        <taxon>Eubacteriales</taxon>
        <taxon>Oscillospiraceae</taxon>
        <taxon>Sporobacter</taxon>
    </lineage>
</organism>
<dbReference type="SUPFAM" id="SSF81665">
    <property type="entry name" value="Calcium ATPase, transmembrane domain M"/>
    <property type="match status" value="1"/>
</dbReference>
<evidence type="ECO:0000256" key="10">
    <source>
        <dbReference type="ARBA" id="ARBA00022737"/>
    </source>
</evidence>
<evidence type="ECO:0000256" key="7">
    <source>
        <dbReference type="ARBA" id="ARBA00022553"/>
    </source>
</evidence>
<dbReference type="SUPFAM" id="SSF56784">
    <property type="entry name" value="HAD-like"/>
    <property type="match status" value="1"/>
</dbReference>
<dbReference type="CDD" id="cd00371">
    <property type="entry name" value="HMA"/>
    <property type="match status" value="2"/>
</dbReference>
<dbReference type="InterPro" id="IPR027256">
    <property type="entry name" value="P-typ_ATPase_IB"/>
</dbReference>
<keyword evidence="16 23" id="KW-1133">Transmembrane helix</keyword>
<dbReference type="CDD" id="cd02094">
    <property type="entry name" value="P-type_ATPase_Cu-like"/>
    <property type="match status" value="1"/>
</dbReference>
<dbReference type="InterPro" id="IPR059000">
    <property type="entry name" value="ATPase_P-type_domA"/>
</dbReference>
<evidence type="ECO:0000256" key="14">
    <source>
        <dbReference type="ARBA" id="ARBA00022842"/>
    </source>
</evidence>
<evidence type="ECO:0000256" key="12">
    <source>
        <dbReference type="ARBA" id="ARBA00022796"/>
    </source>
</evidence>
<dbReference type="RefSeq" id="WP_073080885.1">
    <property type="nucleotide sequence ID" value="NZ_FQXV01000012.1"/>
</dbReference>
<feature type="transmembrane region" description="Helical" evidence="23">
    <location>
        <begin position="267"/>
        <end position="286"/>
    </location>
</feature>
<feature type="transmembrane region" description="Helical" evidence="23">
    <location>
        <begin position="422"/>
        <end position="445"/>
    </location>
</feature>
<sequence>MTTKTYPVTGMTCAACAAAVKRAVSRLEGVETSEVNIATEKMDVVYDEARLSFDTIKKAVEDAGYGLVDEPRTKKVELMVEGMTCAACSAAVERVTKRLDGVADAQVNLTTGRGVFEYDPSKVKLSELKAAIEDAGYTPRDIEGEKTRDFEQERRARELRNMRNRLITAAVFAAPVLYIAMSHMFPGLHIPIPQFMSPQAHPLVFALVQLFLTIPVIIAGSRFFTRGFKTLFKGAPNMDTLVAIGTGSAFLYSLFATVRVYLGDEMFAMSLYFESAAVVITLVMLGKYLEAASKGKTSDAIKKLLQLRPTTATVEKDGRELEVPLDEVSVGDIVVVRPGAAFPVDGVVVDGVTTADESMLTGESLPVDKQPGSEVTGGSINGEGLVRFKATRVGGDTALSKIIRLVEDAQGKKAPIAKLADVVSGWFVPVVLGIAVVAAVAWALGGKDFNFVLTIFVSVLVIACPCALGLATPTAIMVGTGKGAELGILIKGGEALETTHKIDTVVLDKTGTITEGKPRLTDIRLYGAYDEAGALALAASSERGSEHPIARAIVEDAETRGLDLTKPESFKAVPGRGIDALVGGVRVLAGNLKLMRENNIDTAAADRDAEALSGAGRTLMYIAAGGQLMALMAASDTVKPSSRAAIERLKKLGIQVWMITGDNKATAQAIAGEVGVDNVLSDVLPQDKAGEVKRLQEAGRKVAMVGDGINDAPALVQADVGLAIGTGTDVAVESADVVLMRGDLNEVPAAVALSRATIRNIRQNLFWAFIYNTIGIPFAAGVVYLFGGPLLSPIFAGAAMAFSSVSVVTNALRLKRFKVRQ</sequence>
<evidence type="ECO:0000256" key="21">
    <source>
        <dbReference type="ARBA" id="ARBA00033239"/>
    </source>
</evidence>
<dbReference type="GO" id="GO:0005886">
    <property type="term" value="C:plasma membrane"/>
    <property type="evidence" value="ECO:0007669"/>
    <property type="project" value="UniProtKB-SubCell"/>
</dbReference>
<dbReference type="NCBIfam" id="TIGR01511">
    <property type="entry name" value="ATPase-IB1_Cu"/>
    <property type="match status" value="1"/>
</dbReference>
<evidence type="ECO:0000256" key="19">
    <source>
        <dbReference type="ARBA" id="ARBA00023136"/>
    </source>
</evidence>
<dbReference type="PRINTS" id="PR00942">
    <property type="entry name" value="CUATPASEI"/>
</dbReference>
<evidence type="ECO:0000256" key="11">
    <source>
        <dbReference type="ARBA" id="ARBA00022741"/>
    </source>
</evidence>
<evidence type="ECO:0000313" key="26">
    <source>
        <dbReference type="Proteomes" id="UP000183995"/>
    </source>
</evidence>
<comment type="subcellular location">
    <subcellularLocation>
        <location evidence="1">Cell membrane</location>
        <topology evidence="1">Multi-pass membrane protein</topology>
    </subcellularLocation>
</comment>
<evidence type="ECO:0000256" key="2">
    <source>
        <dbReference type="ARBA" id="ARBA00006024"/>
    </source>
</evidence>
<dbReference type="SFLD" id="SFLDF00027">
    <property type="entry name" value="p-type_atpase"/>
    <property type="match status" value="1"/>
</dbReference>
<dbReference type="SFLD" id="SFLDG00002">
    <property type="entry name" value="C1.7:_P-type_atpase_like"/>
    <property type="match status" value="1"/>
</dbReference>
<evidence type="ECO:0000256" key="3">
    <source>
        <dbReference type="ARBA" id="ARBA00012517"/>
    </source>
</evidence>
<dbReference type="PANTHER" id="PTHR43520">
    <property type="entry name" value="ATP7, ISOFORM B"/>
    <property type="match status" value="1"/>
</dbReference>
<dbReference type="PRINTS" id="PR00119">
    <property type="entry name" value="CATATPASE"/>
</dbReference>
<evidence type="ECO:0000256" key="6">
    <source>
        <dbReference type="ARBA" id="ARBA00022475"/>
    </source>
</evidence>
<keyword evidence="10" id="KW-0677">Repeat</keyword>
<evidence type="ECO:0000256" key="16">
    <source>
        <dbReference type="ARBA" id="ARBA00022989"/>
    </source>
</evidence>
<dbReference type="PROSITE" id="PS50846">
    <property type="entry name" value="HMA_2"/>
    <property type="match status" value="2"/>
</dbReference>
<evidence type="ECO:0000256" key="13">
    <source>
        <dbReference type="ARBA" id="ARBA00022840"/>
    </source>
</evidence>
<dbReference type="Pfam" id="PF00403">
    <property type="entry name" value="HMA"/>
    <property type="match status" value="2"/>
</dbReference>
<evidence type="ECO:0000256" key="9">
    <source>
        <dbReference type="ARBA" id="ARBA00022723"/>
    </source>
</evidence>
<proteinExistence type="inferred from homology"/>
<comment type="similarity">
    <text evidence="2 23">Belongs to the cation transport ATPase (P-type) (TC 3.A.3) family. Type IB subfamily.</text>
</comment>
<feature type="domain" description="HMA" evidence="24">
    <location>
        <begin position="2"/>
        <end position="68"/>
    </location>
</feature>
<keyword evidence="12" id="KW-0187">Copper transport</keyword>
<evidence type="ECO:0000256" key="15">
    <source>
        <dbReference type="ARBA" id="ARBA00022967"/>
    </source>
</evidence>
<dbReference type="GO" id="GO:0005507">
    <property type="term" value="F:copper ion binding"/>
    <property type="evidence" value="ECO:0007669"/>
    <property type="project" value="InterPro"/>
</dbReference>
<dbReference type="STRING" id="1123282.SAMN02745823_03115"/>
<keyword evidence="19 23" id="KW-0472">Membrane</keyword>
<feature type="domain" description="HMA" evidence="24">
    <location>
        <begin position="74"/>
        <end position="140"/>
    </location>
</feature>
<dbReference type="InterPro" id="IPR023214">
    <property type="entry name" value="HAD_sf"/>
</dbReference>
<evidence type="ECO:0000256" key="1">
    <source>
        <dbReference type="ARBA" id="ARBA00004651"/>
    </source>
</evidence>
<keyword evidence="5" id="KW-0813">Transport</keyword>